<feature type="non-terminal residue" evidence="1">
    <location>
        <position position="1"/>
    </location>
</feature>
<proteinExistence type="predicted"/>
<reference evidence="1 2" key="1">
    <citation type="journal article" date="2021" name="Hortic Res">
        <title>The domestication of Cucurbita argyrosperma as revealed by the genome of its wild relative.</title>
        <authorList>
            <person name="Barrera-Redondo J."/>
            <person name="Sanchez-de la Vega G."/>
            <person name="Aguirre-Liguori J.A."/>
            <person name="Castellanos-Morales G."/>
            <person name="Gutierrez-Guerrero Y.T."/>
            <person name="Aguirre-Dugua X."/>
            <person name="Aguirre-Planter E."/>
            <person name="Tenaillon M.I."/>
            <person name="Lira-Saade R."/>
            <person name="Eguiarte L.E."/>
        </authorList>
    </citation>
    <scope>NUCLEOTIDE SEQUENCE [LARGE SCALE GENOMIC DNA]</scope>
    <source>
        <strain evidence="1">JBR-2021</strain>
    </source>
</reference>
<dbReference type="AlphaFoldDB" id="A0AAV6N472"/>
<comment type="caution">
    <text evidence="1">The sequence shown here is derived from an EMBL/GenBank/DDBJ whole genome shotgun (WGS) entry which is preliminary data.</text>
</comment>
<keyword evidence="2" id="KW-1185">Reference proteome</keyword>
<sequence length="115" mass="12771">MLSRAATAASHSLIVASSRNASKSFVNLNCNIPRFLGFKQLSRSLYGCSCSCSGSLSFRWNSSSKRKFNRSRMEGFAVRASAQPLKNADELIDSVETFIFDCDGELFSHFSHEFV</sequence>
<name>A0AAV6N472_9ROSI</name>
<organism evidence="1 2">
    <name type="scientific">Cucurbita argyrosperma subsp. sororia</name>
    <dbReference type="NCBI Taxonomy" id="37648"/>
    <lineage>
        <taxon>Eukaryota</taxon>
        <taxon>Viridiplantae</taxon>
        <taxon>Streptophyta</taxon>
        <taxon>Embryophyta</taxon>
        <taxon>Tracheophyta</taxon>
        <taxon>Spermatophyta</taxon>
        <taxon>Magnoliopsida</taxon>
        <taxon>eudicotyledons</taxon>
        <taxon>Gunneridae</taxon>
        <taxon>Pentapetalae</taxon>
        <taxon>rosids</taxon>
        <taxon>fabids</taxon>
        <taxon>Cucurbitales</taxon>
        <taxon>Cucurbitaceae</taxon>
        <taxon>Cucurbiteae</taxon>
        <taxon>Cucurbita</taxon>
    </lineage>
</organism>
<gene>
    <name evidence="1" type="ORF">SDJN03_15528</name>
</gene>
<dbReference type="EMBL" id="JAGKQH010000010">
    <property type="protein sequence ID" value="KAG6590105.1"/>
    <property type="molecule type" value="Genomic_DNA"/>
</dbReference>
<accession>A0AAV6N472</accession>
<dbReference type="Proteomes" id="UP000685013">
    <property type="component" value="Chromosome 10"/>
</dbReference>
<protein>
    <submittedName>
        <fullName evidence="1">Uncharacterized protein</fullName>
    </submittedName>
</protein>
<evidence type="ECO:0000313" key="2">
    <source>
        <dbReference type="Proteomes" id="UP000685013"/>
    </source>
</evidence>
<evidence type="ECO:0000313" key="1">
    <source>
        <dbReference type="EMBL" id="KAG6590105.1"/>
    </source>
</evidence>